<gene>
    <name evidence="1" type="ORF">FOVG_12197</name>
</gene>
<dbReference type="AlphaFoldDB" id="W9P8M8"/>
<reference evidence="1" key="1">
    <citation type="submission" date="2011-10" db="EMBL/GenBank/DDBJ databases">
        <title>The Genome Sequence of Fusarium oxysporum HDV247.</title>
        <authorList>
            <consortium name="The Broad Institute Genome Sequencing Platform"/>
            <person name="Ma L.-J."/>
            <person name="Gale L.R."/>
            <person name="Schwartz D.C."/>
            <person name="Zhou S."/>
            <person name="Corby-Kistler H."/>
            <person name="Young S.K."/>
            <person name="Zeng Q."/>
            <person name="Gargeya S."/>
            <person name="Fitzgerald M."/>
            <person name="Haas B."/>
            <person name="Abouelleil A."/>
            <person name="Alvarado L."/>
            <person name="Arachchi H.M."/>
            <person name="Berlin A."/>
            <person name="Brown A."/>
            <person name="Chapman S.B."/>
            <person name="Chen Z."/>
            <person name="Dunbar C."/>
            <person name="Freedman E."/>
            <person name="Gearin G."/>
            <person name="Goldberg J."/>
            <person name="Griggs A."/>
            <person name="Gujja S."/>
            <person name="Heiman D."/>
            <person name="Howarth C."/>
            <person name="Larson L."/>
            <person name="Lui A."/>
            <person name="MacDonald P.J.P."/>
            <person name="Montmayeur A."/>
            <person name="Murphy C."/>
            <person name="Neiman D."/>
            <person name="Pearson M."/>
            <person name="Priest M."/>
            <person name="Roberts A."/>
            <person name="Saif S."/>
            <person name="Shea T."/>
            <person name="Shenoy N."/>
            <person name="Sisk P."/>
            <person name="Stolte C."/>
            <person name="Sykes S."/>
            <person name="Wortman J."/>
            <person name="Nusbaum C."/>
            <person name="Birren B."/>
        </authorList>
    </citation>
    <scope>NUCLEOTIDE SEQUENCE [LARGE SCALE GENOMIC DNA]</scope>
    <source>
        <strain evidence="1">HDV247</strain>
    </source>
</reference>
<dbReference type="HOGENOM" id="CLU_2740092_0_0_1"/>
<dbReference type="EMBL" id="JH650976">
    <property type="protein sequence ID" value="EXA36295.1"/>
    <property type="molecule type" value="Genomic_DNA"/>
</dbReference>
<organism evidence="1">
    <name type="scientific">Fusarium oxysporum f. sp. pisi HDV247</name>
    <dbReference type="NCBI Taxonomy" id="1080344"/>
    <lineage>
        <taxon>Eukaryota</taxon>
        <taxon>Fungi</taxon>
        <taxon>Dikarya</taxon>
        <taxon>Ascomycota</taxon>
        <taxon>Pezizomycotina</taxon>
        <taxon>Sordariomycetes</taxon>
        <taxon>Hypocreomycetidae</taxon>
        <taxon>Hypocreales</taxon>
        <taxon>Nectriaceae</taxon>
        <taxon>Fusarium</taxon>
        <taxon>Fusarium oxysporum species complex</taxon>
    </lineage>
</organism>
<accession>W9P8M8</accession>
<proteinExistence type="predicted"/>
<protein>
    <submittedName>
        <fullName evidence="1">Uncharacterized protein</fullName>
    </submittedName>
</protein>
<name>W9P8M8_FUSOX</name>
<reference evidence="1" key="2">
    <citation type="submission" date="2012-05" db="EMBL/GenBank/DDBJ databases">
        <title>Annotation of the Genome Sequence of Fusarium oxysporum HDV247.</title>
        <authorList>
            <consortium name="The Broad Institute Genomics Platform"/>
            <person name="Ma L.-J."/>
            <person name="Corby-Kistler H."/>
            <person name="Broz K."/>
            <person name="Gale L.R."/>
            <person name="Jonkers W."/>
            <person name="O'Donnell K."/>
            <person name="Ploetz R."/>
            <person name="Steinberg C."/>
            <person name="Schwartz D.C."/>
            <person name="VanEtten H."/>
            <person name="Zhou S."/>
            <person name="Young S.K."/>
            <person name="Zeng Q."/>
            <person name="Gargeya S."/>
            <person name="Fitzgerald M."/>
            <person name="Abouelleil A."/>
            <person name="Alvarado L."/>
            <person name="Chapman S.B."/>
            <person name="Gainer-Dewar J."/>
            <person name="Goldberg J."/>
            <person name="Griggs A."/>
            <person name="Gujja S."/>
            <person name="Hansen M."/>
            <person name="Howarth C."/>
            <person name="Imamovic A."/>
            <person name="Ireland A."/>
            <person name="Larimer J."/>
            <person name="McCowan C."/>
            <person name="Murphy C."/>
            <person name="Pearson M."/>
            <person name="Poon T.W."/>
            <person name="Priest M."/>
            <person name="Roberts A."/>
            <person name="Saif S."/>
            <person name="Shea T."/>
            <person name="Sykes S."/>
            <person name="Wortman J."/>
            <person name="Nusbaum C."/>
            <person name="Birren B."/>
        </authorList>
    </citation>
    <scope>NUCLEOTIDE SEQUENCE</scope>
    <source>
        <strain evidence="1">HDV247</strain>
    </source>
</reference>
<dbReference type="Proteomes" id="UP000030751">
    <property type="component" value="Unassembled WGS sequence"/>
</dbReference>
<evidence type="ECO:0000313" key="1">
    <source>
        <dbReference type="EMBL" id="EXA36295.1"/>
    </source>
</evidence>
<sequence>MDAETGLFFGRFAKYRSPTTRATMIWALDLLKNIENVLFLFEQEVFDALCHRYAAKRQWSIKKSNRYAMLD</sequence>